<dbReference type="InterPro" id="IPR036291">
    <property type="entry name" value="NAD(P)-bd_dom_sf"/>
</dbReference>
<dbReference type="Gene3D" id="3.90.180.10">
    <property type="entry name" value="Medium-chain alcohol dehydrogenases, catalytic domain"/>
    <property type="match status" value="1"/>
</dbReference>
<dbReference type="OMA" id="FQEYAIV"/>
<dbReference type="Proteomes" id="UP000182444">
    <property type="component" value="Chromosome 1E"/>
</dbReference>
<evidence type="ECO:0000313" key="3">
    <source>
        <dbReference type="EMBL" id="AOW05678.1"/>
    </source>
</evidence>
<dbReference type="Pfam" id="PF00107">
    <property type="entry name" value="ADH_zinc_N"/>
    <property type="match status" value="1"/>
</dbReference>
<feature type="domain" description="Enoyl reductase (ER)" evidence="2">
    <location>
        <begin position="90"/>
        <end position="425"/>
    </location>
</feature>
<name>A0A1D8NJ69_YARLL</name>
<dbReference type="GeneID" id="2911787"/>
<organism evidence="3 5">
    <name type="scientific">Yarrowia lipolytica</name>
    <name type="common">Candida lipolytica</name>
    <dbReference type="NCBI Taxonomy" id="4952"/>
    <lineage>
        <taxon>Eukaryota</taxon>
        <taxon>Fungi</taxon>
        <taxon>Dikarya</taxon>
        <taxon>Ascomycota</taxon>
        <taxon>Saccharomycotina</taxon>
        <taxon>Dipodascomycetes</taxon>
        <taxon>Dipodascales</taxon>
        <taxon>Dipodascales incertae sedis</taxon>
        <taxon>Yarrowia</taxon>
    </lineage>
</organism>
<accession>A0A1D8NJ69</accession>
<dbReference type="InterPro" id="IPR013149">
    <property type="entry name" value="ADH-like_C"/>
</dbReference>
<evidence type="ECO:0000313" key="6">
    <source>
        <dbReference type="Proteomes" id="UP000256601"/>
    </source>
</evidence>
<dbReference type="PANTHER" id="PTHR45348:SF2">
    <property type="entry name" value="ZINC-TYPE ALCOHOL DEHYDROGENASE-LIKE PROTEIN C2E1P3.01"/>
    <property type="match status" value="1"/>
</dbReference>
<protein>
    <submittedName>
        <fullName evidence="4">Chaperonin 10-like protein</fullName>
    </submittedName>
</protein>
<dbReference type="VEuPathDB" id="FungiDB:YALI1_E23809g"/>
<dbReference type="InterPro" id="IPR011032">
    <property type="entry name" value="GroES-like_sf"/>
</dbReference>
<dbReference type="VEuPathDB" id="FungiDB:YALI0_E19921g"/>
<gene>
    <name evidence="4" type="ORF">B0I71DRAFT_167640</name>
    <name evidence="3" type="ORF">YALI1_E23809g</name>
</gene>
<dbReference type="eggNOG" id="KOG1198">
    <property type="taxonomic scope" value="Eukaryota"/>
</dbReference>
<sequence length="427" mass="46828">MPTVKGPIRQVQLDIPSLVERKRARDSSVETPGPQDEQLFDKKVKVEVKEEVEEEIEDGLDSSDDSDTTTIDVSNHTVVLLDKKGPYTHSLTSHTRYTPGSDEVLVRNKVIGLNPIDWKAVRYGFGVYSFPWINGRESAGIVESVGQDVTRVRPGDEVIVTSTSYRDNRTSTFQQYTIAKGSNLILKPRKISFSAAATLGVGAVTSTLAFADNLNILSLDELPTPKPSPKESESWVVVWGGACVTGIYAIQLAKHLDFNVLAVSSKESANYVKSFGADVVLDRHDIAGKEQDSIIAAIPEGHSVSHGFDCVGSTSSSHLASVLSQQNTSSTEKVPLVCLVKSPSKPEELARYDDTKVRIESVLIKKFHEDLDHGLKVSRYLEQLLELDILRPAQHQEIAGGLQLGVIEGLRKLEHDNIRAQKLVVPV</sequence>
<dbReference type="InterPro" id="IPR047122">
    <property type="entry name" value="Trans-enoyl_RdTase-like"/>
</dbReference>
<dbReference type="Proteomes" id="UP000256601">
    <property type="component" value="Unassembled WGS sequence"/>
</dbReference>
<evidence type="ECO:0000256" key="1">
    <source>
        <dbReference type="SAM" id="MobiDB-lite"/>
    </source>
</evidence>
<reference evidence="4 6" key="2">
    <citation type="submission" date="2018-07" db="EMBL/GenBank/DDBJ databases">
        <title>Draft Genome Assemblies for Five Robust Yarrowia lipolytica Strains Exhibiting High Lipid Production and Pentose Sugar Utilization and Sugar Alcohol Secretion from Undetoxified Lignocellulosic Biomass Hydrolysates.</title>
        <authorList>
            <consortium name="DOE Joint Genome Institute"/>
            <person name="Walker C."/>
            <person name="Ryu S."/>
            <person name="Na H."/>
            <person name="Zane M."/>
            <person name="LaButti K."/>
            <person name="Lipzen A."/>
            <person name="Haridas S."/>
            <person name="Barry K."/>
            <person name="Grigoriev I.V."/>
            <person name="Quarterman J."/>
            <person name="Slininger P."/>
            <person name="Dien B."/>
            <person name="Trinh C.T."/>
        </authorList>
    </citation>
    <scope>NUCLEOTIDE SEQUENCE [LARGE SCALE GENOMIC DNA]</scope>
    <source>
        <strain evidence="4 6">YB392</strain>
    </source>
</reference>
<evidence type="ECO:0000313" key="5">
    <source>
        <dbReference type="Proteomes" id="UP000182444"/>
    </source>
</evidence>
<dbReference type="GO" id="GO:0016651">
    <property type="term" value="F:oxidoreductase activity, acting on NAD(P)H"/>
    <property type="evidence" value="ECO:0007669"/>
    <property type="project" value="InterPro"/>
</dbReference>
<dbReference type="InterPro" id="IPR020843">
    <property type="entry name" value="ER"/>
</dbReference>
<dbReference type="Gene3D" id="3.40.50.720">
    <property type="entry name" value="NAD(P)-binding Rossmann-like Domain"/>
    <property type="match status" value="1"/>
</dbReference>
<dbReference type="OrthoDB" id="48317at2759"/>
<dbReference type="SUPFAM" id="SSF51735">
    <property type="entry name" value="NAD(P)-binding Rossmann-fold domains"/>
    <property type="match status" value="1"/>
</dbReference>
<dbReference type="PANTHER" id="PTHR45348">
    <property type="entry name" value="HYPOTHETICAL OXIDOREDUCTASE (EUROFUNG)"/>
    <property type="match status" value="1"/>
</dbReference>
<dbReference type="InterPro" id="IPR013154">
    <property type="entry name" value="ADH-like_N"/>
</dbReference>
<reference evidence="3 5" key="1">
    <citation type="journal article" date="2016" name="PLoS ONE">
        <title>Sequence Assembly of Yarrowia lipolytica Strain W29/CLIB89 Shows Transposable Element Diversity.</title>
        <authorList>
            <person name="Magnan C."/>
            <person name="Yu J."/>
            <person name="Chang I."/>
            <person name="Jahn E."/>
            <person name="Kanomata Y."/>
            <person name="Wu J."/>
            <person name="Zeller M."/>
            <person name="Oakes M."/>
            <person name="Baldi P."/>
            <person name="Sandmeyer S."/>
        </authorList>
    </citation>
    <scope>NUCLEOTIDE SEQUENCE [LARGE SCALE GENOMIC DNA]</scope>
    <source>
        <strain evidence="3">CLIB89</strain>
        <strain evidence="5">CLIB89(W29)</strain>
    </source>
</reference>
<dbReference type="CDD" id="cd08249">
    <property type="entry name" value="enoyl_reductase_like"/>
    <property type="match status" value="1"/>
</dbReference>
<dbReference type="EMBL" id="KZ859151">
    <property type="protein sequence ID" value="RDW22785.1"/>
    <property type="molecule type" value="Genomic_DNA"/>
</dbReference>
<dbReference type="Pfam" id="PF08240">
    <property type="entry name" value="ADH_N"/>
    <property type="match status" value="1"/>
</dbReference>
<dbReference type="EMBL" id="CP017557">
    <property type="protein sequence ID" value="AOW05678.1"/>
    <property type="molecule type" value="Genomic_DNA"/>
</dbReference>
<dbReference type="SUPFAM" id="SSF50129">
    <property type="entry name" value="GroES-like"/>
    <property type="match status" value="1"/>
</dbReference>
<feature type="region of interest" description="Disordered" evidence="1">
    <location>
        <begin position="1"/>
        <end position="39"/>
    </location>
</feature>
<dbReference type="AlphaFoldDB" id="A0A1D8NJ69"/>
<dbReference type="RefSeq" id="XP_504165.1">
    <property type="nucleotide sequence ID" value="XM_504165.1"/>
</dbReference>
<evidence type="ECO:0000313" key="4">
    <source>
        <dbReference type="EMBL" id="RDW22785.1"/>
    </source>
</evidence>
<proteinExistence type="predicted"/>
<evidence type="ECO:0000259" key="2">
    <source>
        <dbReference type="SMART" id="SM00829"/>
    </source>
</evidence>
<feature type="compositionally biased region" description="Basic and acidic residues" evidence="1">
    <location>
        <begin position="19"/>
        <end position="28"/>
    </location>
</feature>
<dbReference type="KEGG" id="yli:2911787"/>
<dbReference type="SMART" id="SM00829">
    <property type="entry name" value="PKS_ER"/>
    <property type="match status" value="1"/>
</dbReference>